<organism evidence="2 3">
    <name type="scientific">Crucibulum laeve</name>
    <dbReference type="NCBI Taxonomy" id="68775"/>
    <lineage>
        <taxon>Eukaryota</taxon>
        <taxon>Fungi</taxon>
        <taxon>Dikarya</taxon>
        <taxon>Basidiomycota</taxon>
        <taxon>Agaricomycotina</taxon>
        <taxon>Agaricomycetes</taxon>
        <taxon>Agaricomycetidae</taxon>
        <taxon>Agaricales</taxon>
        <taxon>Agaricineae</taxon>
        <taxon>Nidulariaceae</taxon>
        <taxon>Crucibulum</taxon>
    </lineage>
</organism>
<feature type="compositionally biased region" description="Polar residues" evidence="1">
    <location>
        <begin position="248"/>
        <end position="265"/>
    </location>
</feature>
<gene>
    <name evidence="2" type="ORF">BDQ12DRAFT_659019</name>
</gene>
<protein>
    <submittedName>
        <fullName evidence="2">Uncharacterized protein</fullName>
    </submittedName>
</protein>
<feature type="region of interest" description="Disordered" evidence="1">
    <location>
        <begin position="248"/>
        <end position="303"/>
    </location>
</feature>
<dbReference type="EMBL" id="ML213669">
    <property type="protein sequence ID" value="TFK32621.1"/>
    <property type="molecule type" value="Genomic_DNA"/>
</dbReference>
<sequence length="401" mass="44940">MARKKQHRNISGLRNQLKPPLSEPQTEVGHQGTRDIAPPEQDLLPATHMVADDRDADSENKQTHLKSDSPKPYREDSDTSGNKSESGECTVDLTEEWGGLEKEALSEHLMLIAKSCGDDPRDEDWVSDSLRRKRAFKKPRPSSYVKGPDVASKSERTQSRYRNLIKNQRKLDAFGFKGTETSHGCMDVEPATKDGNNPQVDNAVTDPGPVGNVTLETELPNTKVEDSPATLPLEPNNLVQALRDESLTSPPLFSDAPCTSNSSSWKRPAGLDSENEDGPCDERTDFDVSNDGEDNRAEEDIQETLTPKAEVQDWKILRMKITDDLQKKAHLSLTQINQLLILRNFANLRLKGEGCIQASHKIAMQWNEDGSDAHFARHIRALARHYQYFEQLPVEKRGGRK</sequence>
<reference evidence="2 3" key="1">
    <citation type="journal article" date="2019" name="Nat. Ecol. Evol.">
        <title>Megaphylogeny resolves global patterns of mushroom evolution.</title>
        <authorList>
            <person name="Varga T."/>
            <person name="Krizsan K."/>
            <person name="Foldi C."/>
            <person name="Dima B."/>
            <person name="Sanchez-Garcia M."/>
            <person name="Sanchez-Ramirez S."/>
            <person name="Szollosi G.J."/>
            <person name="Szarkandi J.G."/>
            <person name="Papp V."/>
            <person name="Albert L."/>
            <person name="Andreopoulos W."/>
            <person name="Angelini C."/>
            <person name="Antonin V."/>
            <person name="Barry K.W."/>
            <person name="Bougher N.L."/>
            <person name="Buchanan P."/>
            <person name="Buyck B."/>
            <person name="Bense V."/>
            <person name="Catcheside P."/>
            <person name="Chovatia M."/>
            <person name="Cooper J."/>
            <person name="Damon W."/>
            <person name="Desjardin D."/>
            <person name="Finy P."/>
            <person name="Geml J."/>
            <person name="Haridas S."/>
            <person name="Hughes K."/>
            <person name="Justo A."/>
            <person name="Karasinski D."/>
            <person name="Kautmanova I."/>
            <person name="Kiss B."/>
            <person name="Kocsube S."/>
            <person name="Kotiranta H."/>
            <person name="LaButti K.M."/>
            <person name="Lechner B.E."/>
            <person name="Liimatainen K."/>
            <person name="Lipzen A."/>
            <person name="Lukacs Z."/>
            <person name="Mihaltcheva S."/>
            <person name="Morgado L.N."/>
            <person name="Niskanen T."/>
            <person name="Noordeloos M.E."/>
            <person name="Ohm R.A."/>
            <person name="Ortiz-Santana B."/>
            <person name="Ovrebo C."/>
            <person name="Racz N."/>
            <person name="Riley R."/>
            <person name="Savchenko A."/>
            <person name="Shiryaev A."/>
            <person name="Soop K."/>
            <person name="Spirin V."/>
            <person name="Szebenyi C."/>
            <person name="Tomsovsky M."/>
            <person name="Tulloss R.E."/>
            <person name="Uehling J."/>
            <person name="Grigoriev I.V."/>
            <person name="Vagvolgyi C."/>
            <person name="Papp T."/>
            <person name="Martin F.M."/>
            <person name="Miettinen O."/>
            <person name="Hibbett D.S."/>
            <person name="Nagy L.G."/>
        </authorList>
    </citation>
    <scope>NUCLEOTIDE SEQUENCE [LARGE SCALE GENOMIC DNA]</scope>
    <source>
        <strain evidence="2 3">CBS 166.37</strain>
    </source>
</reference>
<feature type="region of interest" description="Disordered" evidence="1">
    <location>
        <begin position="187"/>
        <end position="215"/>
    </location>
</feature>
<accession>A0A5C3LV52</accession>
<proteinExistence type="predicted"/>
<evidence type="ECO:0000313" key="2">
    <source>
        <dbReference type="EMBL" id="TFK32621.1"/>
    </source>
</evidence>
<feature type="compositionally biased region" description="Basic and acidic residues" evidence="1">
    <location>
        <begin position="50"/>
        <end position="77"/>
    </location>
</feature>
<dbReference type="AlphaFoldDB" id="A0A5C3LV52"/>
<keyword evidence="3" id="KW-1185">Reference proteome</keyword>
<name>A0A5C3LV52_9AGAR</name>
<dbReference type="OrthoDB" id="6511194at2759"/>
<evidence type="ECO:0000256" key="1">
    <source>
        <dbReference type="SAM" id="MobiDB-lite"/>
    </source>
</evidence>
<dbReference type="Proteomes" id="UP000308652">
    <property type="component" value="Unassembled WGS sequence"/>
</dbReference>
<evidence type="ECO:0000313" key="3">
    <source>
        <dbReference type="Proteomes" id="UP000308652"/>
    </source>
</evidence>
<feature type="region of interest" description="Disordered" evidence="1">
    <location>
        <begin position="1"/>
        <end position="92"/>
    </location>
</feature>